<feature type="compositionally biased region" description="Basic and acidic residues" evidence="10">
    <location>
        <begin position="556"/>
        <end position="575"/>
    </location>
</feature>
<dbReference type="Pfam" id="PF00005">
    <property type="entry name" value="ABC_tran"/>
    <property type="match status" value="2"/>
</dbReference>
<dbReference type="CDD" id="cd03250">
    <property type="entry name" value="ABCC_MRP_domain1"/>
    <property type="match status" value="1"/>
</dbReference>
<dbReference type="FunFam" id="1.20.1560.10:FF:000061">
    <property type="entry name" value="ATP-binding cassette transporter YOR1"/>
    <property type="match status" value="1"/>
</dbReference>
<proteinExistence type="inferred from homology"/>
<evidence type="ECO:0000256" key="9">
    <source>
        <dbReference type="ARBA" id="ARBA00023136"/>
    </source>
</evidence>
<dbReference type="InterPro" id="IPR011527">
    <property type="entry name" value="ABC1_TM_dom"/>
</dbReference>
<dbReference type="InterPro" id="IPR027417">
    <property type="entry name" value="P-loop_NTPase"/>
</dbReference>
<dbReference type="SUPFAM" id="SSF90123">
    <property type="entry name" value="ABC transporter transmembrane region"/>
    <property type="match status" value="2"/>
</dbReference>
<comment type="subcellular location">
    <subcellularLocation>
        <location evidence="1">Membrane</location>
        <topology evidence="1">Multi-pass membrane protein</topology>
    </subcellularLocation>
</comment>
<comment type="caution">
    <text evidence="14">The sequence shown here is derived from an EMBL/GenBank/DDBJ whole genome shotgun (WGS) entry which is preliminary data.</text>
</comment>
<feature type="transmembrane region" description="Helical" evidence="11">
    <location>
        <begin position="455"/>
        <end position="473"/>
    </location>
</feature>
<dbReference type="PANTHER" id="PTHR24223:SF456">
    <property type="entry name" value="MULTIDRUG RESISTANCE-ASSOCIATED PROTEIN LETHAL(2)03659"/>
    <property type="match status" value="1"/>
</dbReference>
<feature type="domain" description="ABC transmembrane type-1" evidence="13">
    <location>
        <begin position="896"/>
        <end position="1171"/>
    </location>
</feature>
<protein>
    <submittedName>
        <fullName evidence="14">Uncharacterized protein</fullName>
    </submittedName>
</protein>
<evidence type="ECO:0000256" key="2">
    <source>
        <dbReference type="ARBA" id="ARBA00009726"/>
    </source>
</evidence>
<comment type="similarity">
    <text evidence="2">Belongs to the ABC transporter superfamily. ABCC family. Conjugate transporter (TC 3.A.1.208) subfamily.</text>
</comment>
<dbReference type="InterPro" id="IPR003593">
    <property type="entry name" value="AAA+_ATPase"/>
</dbReference>
<feature type="transmembrane region" description="Helical" evidence="11">
    <location>
        <begin position="334"/>
        <end position="360"/>
    </location>
</feature>
<evidence type="ECO:0000256" key="10">
    <source>
        <dbReference type="SAM" id="MobiDB-lite"/>
    </source>
</evidence>
<dbReference type="EMBL" id="PJQD01000155">
    <property type="protein sequence ID" value="POY69999.1"/>
    <property type="molecule type" value="Genomic_DNA"/>
</dbReference>
<organism evidence="14 15">
    <name type="scientific">Rhodotorula taiwanensis</name>
    <dbReference type="NCBI Taxonomy" id="741276"/>
    <lineage>
        <taxon>Eukaryota</taxon>
        <taxon>Fungi</taxon>
        <taxon>Dikarya</taxon>
        <taxon>Basidiomycota</taxon>
        <taxon>Pucciniomycotina</taxon>
        <taxon>Microbotryomycetes</taxon>
        <taxon>Sporidiobolales</taxon>
        <taxon>Sporidiobolaceae</taxon>
        <taxon>Rhodotorula</taxon>
    </lineage>
</organism>
<evidence type="ECO:0000259" key="13">
    <source>
        <dbReference type="PROSITE" id="PS50929"/>
    </source>
</evidence>
<dbReference type="SUPFAM" id="SSF52540">
    <property type="entry name" value="P-loop containing nucleoside triphosphate hydrolases"/>
    <property type="match status" value="2"/>
</dbReference>
<dbReference type="InterPro" id="IPR050173">
    <property type="entry name" value="ABC_transporter_C-like"/>
</dbReference>
<dbReference type="SMART" id="SM00382">
    <property type="entry name" value="AAA"/>
    <property type="match status" value="2"/>
</dbReference>
<feature type="transmembrane region" description="Helical" evidence="11">
    <location>
        <begin position="267"/>
        <end position="287"/>
    </location>
</feature>
<evidence type="ECO:0000313" key="15">
    <source>
        <dbReference type="Proteomes" id="UP000237144"/>
    </source>
</evidence>
<dbReference type="CDD" id="cd03244">
    <property type="entry name" value="ABCC_MRP_domain2"/>
    <property type="match status" value="1"/>
</dbReference>
<evidence type="ECO:0000256" key="8">
    <source>
        <dbReference type="ARBA" id="ARBA00023026"/>
    </source>
</evidence>
<evidence type="ECO:0000256" key="1">
    <source>
        <dbReference type="ARBA" id="ARBA00004141"/>
    </source>
</evidence>
<evidence type="ECO:0000256" key="5">
    <source>
        <dbReference type="ARBA" id="ARBA00022741"/>
    </source>
</evidence>
<dbReference type="Pfam" id="PF00664">
    <property type="entry name" value="ABC_membrane"/>
    <property type="match status" value="2"/>
</dbReference>
<keyword evidence="4 11" id="KW-0812">Transmembrane</keyword>
<keyword evidence="7 11" id="KW-1133">Transmembrane helix</keyword>
<gene>
    <name evidence="14" type="ORF">BMF94_6989</name>
</gene>
<feature type="transmembrane region" description="Helical" evidence="11">
    <location>
        <begin position="426"/>
        <end position="449"/>
    </location>
</feature>
<dbReference type="CDD" id="cd18606">
    <property type="entry name" value="ABC_6TM_YOR1_D2_like"/>
    <property type="match status" value="1"/>
</dbReference>
<dbReference type="GO" id="GO:0140359">
    <property type="term" value="F:ABC-type transporter activity"/>
    <property type="evidence" value="ECO:0007669"/>
    <property type="project" value="InterPro"/>
</dbReference>
<feature type="domain" description="ABC transmembrane type-1" evidence="13">
    <location>
        <begin position="198"/>
        <end position="489"/>
    </location>
</feature>
<dbReference type="STRING" id="741276.A0A2S5AZP3"/>
<dbReference type="GO" id="GO:0005524">
    <property type="term" value="F:ATP binding"/>
    <property type="evidence" value="ECO:0007669"/>
    <property type="project" value="UniProtKB-KW"/>
</dbReference>
<evidence type="ECO:0000256" key="4">
    <source>
        <dbReference type="ARBA" id="ARBA00022692"/>
    </source>
</evidence>
<dbReference type="InterPro" id="IPR003439">
    <property type="entry name" value="ABC_transporter-like_ATP-bd"/>
</dbReference>
<dbReference type="Gene3D" id="1.20.1560.10">
    <property type="entry name" value="ABC transporter type 1, transmembrane domain"/>
    <property type="match status" value="2"/>
</dbReference>
<evidence type="ECO:0000256" key="7">
    <source>
        <dbReference type="ARBA" id="ARBA00022989"/>
    </source>
</evidence>
<dbReference type="FunFam" id="3.40.50.300:FF:000565">
    <property type="entry name" value="ABC bile acid transporter"/>
    <property type="match status" value="1"/>
</dbReference>
<evidence type="ECO:0000256" key="11">
    <source>
        <dbReference type="SAM" id="Phobius"/>
    </source>
</evidence>
<feature type="domain" description="ABC transporter" evidence="12">
    <location>
        <begin position="606"/>
        <end position="826"/>
    </location>
</feature>
<dbReference type="FunFam" id="1.20.1560.10:FF:000010">
    <property type="entry name" value="Multidrug resistance-associated ABC transporter"/>
    <property type="match status" value="1"/>
</dbReference>
<dbReference type="Gene3D" id="3.40.50.300">
    <property type="entry name" value="P-loop containing nucleotide triphosphate hydrolases"/>
    <property type="match status" value="2"/>
</dbReference>
<feature type="compositionally biased region" description="Polar residues" evidence="10">
    <location>
        <begin position="1"/>
        <end position="11"/>
    </location>
</feature>
<dbReference type="InterPro" id="IPR017871">
    <property type="entry name" value="ABC_transporter-like_CS"/>
</dbReference>
<evidence type="ECO:0000256" key="3">
    <source>
        <dbReference type="ARBA" id="ARBA00022448"/>
    </source>
</evidence>
<name>A0A2S5AZP3_9BASI</name>
<feature type="region of interest" description="Disordered" evidence="10">
    <location>
        <begin position="832"/>
        <end position="869"/>
    </location>
</feature>
<dbReference type="OrthoDB" id="6500128at2759"/>
<feature type="region of interest" description="Disordered" evidence="10">
    <location>
        <begin position="1"/>
        <end position="49"/>
    </location>
</feature>
<dbReference type="GO" id="GO:0016020">
    <property type="term" value="C:membrane"/>
    <property type="evidence" value="ECO:0007669"/>
    <property type="project" value="UniProtKB-SubCell"/>
</dbReference>
<sequence length="1482" mass="162721">MSSERSSVTRAHSTERKYDDEEKGSVQGGSAQEKRRKATGADGDDELALPSSADLRTKDTILIKKRWWLKYPREPYASLEEAPIAPLQGANILSKVTFHWIQPMLETGYQRTLVPTDLWKMPDEFQAGIMADRLMNNFEKRRRAVEDWNKALDDGSYQPSAMRKAWWRFGKRFGGSGDGKRKVGLAMALSDTFFWKFWAAGILKILSDGLTVTSPLVTRALITFATDAYAAHRGIPGYEAKPIGVGIGLAFGLWGMQIASSLCLHSFFYHSAGCGVLIRATLIASLYRKAMKLSGKARTVVTNGRLVNHIGTDCSRIDFCAGFFHMSWTAPITLIVIMVILLVQIGASCLTGLAFLLIMIPPQSWVMKKMFGFRRKAMVFTDKRARLIGELLSGMRVLKFFAWEIPYLGKLHEYRSAELAKIRKLLIARAGTTGVAMSLPTLATVIAFVTYANTGHSITAANIFTSLTLFQLVRMPLMMLPMSLSTITDAKNALNRLTEVLLAEEREDAFEIDASAKYAIRVENASFQWESSAPDAAPTSKKDTAKLAAKVKAEAKTAKKARKEREKAAKTDVKLAENGPTDPETAEFSGDATADVPDTGAIGRAAPSATPVEAEQEPMQLRNVNLQIPHGQLCAIVGSVGSGKSSLLNALVGEMKRNSGTVSFGGSIAYAAQQAWMQSCSLKANVLFGRPYDEQRYRQVIHDACLEPDIEMLPHGDDTEIGEKGVTLSGGQKQRVNIARALYANADVVLLDDPLSAVDAHVGKWLFDNAICGSLAGKTRVLVTHALHFLPRVDYIICLENGHISQEGTYSDLVADSEGAFSKLMAEFGGDVNEKKEEEAEKEEEAVEEAGKKKTDKAADKPKGLMQEEERAVGSVSGEVYRKIFTLAHGYWTFPFLIASLAAQQGAQVVGSYVLVWWEDDAFNKASGFYEGIYAMLGILQAVFSFMMGVATTLIGYNVSKSLHHAAINGVLHAPMSFFDTTPLGRIQNRFSKDIDTIDNTLPDSFRMAVSTAGSVVGAIVLIAIVQQWFLLVVACLLVFYGFAARFYRQSARELKRLDNLLRSSLYAHFSETLSGMATVRAYGETEKFLRTNESLIDLEDRAYFLTVVNQRWLGLRLDFLGSCLTFAVAMFSVGTRKSISPAQTGLVLSYILTISQAFSWMVRQAAEVENDLNSVERLLHYAHKLEREAPAVIEDNRPPESWPAGGAIEFKNVVMSYRPNLPPVLKGLNLSVNAGEKIGVVGRTGAGKSSIMQTLFRIVEISSGSIEVDGIDIAKIGLGDLRKRIAILPQDAFLFAGTVRSNLDPFGEHQDVELYDALKRAWLVEQDQPVQTAPGASAGGDETAAVASTPTNSTRFTLDLVIEDEGQNLSVGERSLVSLARALVKNSKIIVLDEATASVDFATDSRIQSTIRKEFHDKTLLVIAHRLRTIIDSDRVLVMDAGKVAEYDTPLNLFHAKGIFRSMCDRSNISEEDIQSTTFAT</sequence>
<keyword evidence="5" id="KW-0547">Nucleotide-binding</keyword>
<dbReference type="PANTHER" id="PTHR24223">
    <property type="entry name" value="ATP-BINDING CASSETTE SUB-FAMILY C"/>
    <property type="match status" value="1"/>
</dbReference>
<feature type="transmembrane region" description="Helical" evidence="11">
    <location>
        <begin position="933"/>
        <end position="957"/>
    </location>
</feature>
<keyword evidence="9 11" id="KW-0472">Membrane</keyword>
<keyword evidence="15" id="KW-1185">Reference proteome</keyword>
<reference evidence="14 15" key="1">
    <citation type="journal article" date="2018" name="Front. Microbiol.">
        <title>Prospects for Fungal Bioremediation of Acidic Radioactive Waste Sites: Characterization and Genome Sequence of Rhodotorula taiwanensis MD1149.</title>
        <authorList>
            <person name="Tkavc R."/>
            <person name="Matrosova V.Y."/>
            <person name="Grichenko O.E."/>
            <person name="Gostincar C."/>
            <person name="Volpe R.P."/>
            <person name="Klimenkova P."/>
            <person name="Gaidamakova E.K."/>
            <person name="Zhou C.E."/>
            <person name="Stewart B.J."/>
            <person name="Lyman M.G."/>
            <person name="Malfatti S.A."/>
            <person name="Rubinfeld B."/>
            <person name="Courtot M."/>
            <person name="Singh J."/>
            <person name="Dalgard C.L."/>
            <person name="Hamilton T."/>
            <person name="Frey K.G."/>
            <person name="Gunde-Cimerman N."/>
            <person name="Dugan L."/>
            <person name="Daly M.J."/>
        </authorList>
    </citation>
    <scope>NUCLEOTIDE SEQUENCE [LARGE SCALE GENOMIC DNA]</scope>
    <source>
        <strain evidence="14 15">MD1149</strain>
    </source>
</reference>
<dbReference type="PROSITE" id="PS50893">
    <property type="entry name" value="ABC_TRANSPORTER_2"/>
    <property type="match status" value="2"/>
</dbReference>
<feature type="transmembrane region" description="Helical" evidence="11">
    <location>
        <begin position="1016"/>
        <end position="1044"/>
    </location>
</feature>
<dbReference type="PROSITE" id="PS50929">
    <property type="entry name" value="ABC_TM1F"/>
    <property type="match status" value="2"/>
</dbReference>
<dbReference type="Proteomes" id="UP000237144">
    <property type="component" value="Unassembled WGS sequence"/>
</dbReference>
<feature type="compositionally biased region" description="Basic and acidic residues" evidence="10">
    <location>
        <begin position="12"/>
        <end position="24"/>
    </location>
</feature>
<keyword evidence="8" id="KW-0843">Virulence</keyword>
<dbReference type="InterPro" id="IPR036640">
    <property type="entry name" value="ABC1_TM_sf"/>
</dbReference>
<evidence type="ECO:0000256" key="6">
    <source>
        <dbReference type="ARBA" id="ARBA00022840"/>
    </source>
</evidence>
<feature type="domain" description="ABC transporter" evidence="12">
    <location>
        <begin position="1209"/>
        <end position="1467"/>
    </location>
</feature>
<evidence type="ECO:0000313" key="14">
    <source>
        <dbReference type="EMBL" id="POY69999.1"/>
    </source>
</evidence>
<dbReference type="FunFam" id="3.40.50.300:FF:000997">
    <property type="entry name" value="Multidrug resistance-associated protein 1"/>
    <property type="match status" value="1"/>
</dbReference>
<keyword evidence="3" id="KW-0813">Transport</keyword>
<accession>A0A2S5AZP3</accession>
<dbReference type="GO" id="GO:0016887">
    <property type="term" value="F:ATP hydrolysis activity"/>
    <property type="evidence" value="ECO:0007669"/>
    <property type="project" value="InterPro"/>
</dbReference>
<feature type="transmembrane region" description="Helical" evidence="11">
    <location>
        <begin position="1114"/>
        <end position="1134"/>
    </location>
</feature>
<keyword evidence="6" id="KW-0067">ATP-binding</keyword>
<evidence type="ECO:0000259" key="12">
    <source>
        <dbReference type="PROSITE" id="PS50893"/>
    </source>
</evidence>
<feature type="region of interest" description="Disordered" evidence="10">
    <location>
        <begin position="556"/>
        <end position="616"/>
    </location>
</feature>
<dbReference type="PROSITE" id="PS00211">
    <property type="entry name" value="ABC_TRANSPORTER_1"/>
    <property type="match status" value="2"/>
</dbReference>
<feature type="compositionally biased region" description="Basic and acidic residues" evidence="10">
    <location>
        <begin position="849"/>
        <end position="869"/>
    </location>
</feature>
<dbReference type="CDD" id="cd18597">
    <property type="entry name" value="ABC_6TM_YOR1_D1_like"/>
    <property type="match status" value="1"/>
</dbReference>